<evidence type="ECO:0000313" key="15">
    <source>
        <dbReference type="EMBL" id="MCL9808710.1"/>
    </source>
</evidence>
<dbReference type="Proteomes" id="UP001317191">
    <property type="component" value="Unassembled WGS sequence"/>
</dbReference>
<dbReference type="InterPro" id="IPR042097">
    <property type="entry name" value="Aminopeptidase_N-like_N_sf"/>
</dbReference>
<name>A0ABT0TMZ2_9FLAO</name>
<dbReference type="EC" id="3.4.11.2" evidence="4"/>
<evidence type="ECO:0000256" key="3">
    <source>
        <dbReference type="ARBA" id="ARBA00010136"/>
    </source>
</evidence>
<proteinExistence type="inferred from homology"/>
<dbReference type="Gene3D" id="2.60.40.1730">
    <property type="entry name" value="tricorn interacting facor f3 domain"/>
    <property type="match status" value="1"/>
</dbReference>
<evidence type="ECO:0000256" key="10">
    <source>
        <dbReference type="ARBA" id="ARBA00022833"/>
    </source>
</evidence>
<dbReference type="CDD" id="cd09603">
    <property type="entry name" value="M1_APN_like"/>
    <property type="match status" value="1"/>
</dbReference>
<dbReference type="Pfam" id="PF17900">
    <property type="entry name" value="Peptidase_M1_N"/>
    <property type="match status" value="1"/>
</dbReference>
<dbReference type="Gene3D" id="1.10.390.10">
    <property type="entry name" value="Neutral Protease Domain 2"/>
    <property type="match status" value="1"/>
</dbReference>
<comment type="cofactor">
    <cofactor evidence="2">
        <name>Zn(2+)</name>
        <dbReference type="ChEBI" id="CHEBI:29105"/>
    </cofactor>
</comment>
<comment type="similarity">
    <text evidence="3">Belongs to the peptidase M1 family.</text>
</comment>
<evidence type="ECO:0000256" key="8">
    <source>
        <dbReference type="ARBA" id="ARBA00022723"/>
    </source>
</evidence>
<dbReference type="InterPro" id="IPR045357">
    <property type="entry name" value="Aminopeptidase_N-like_N"/>
</dbReference>
<feature type="signal peptide" evidence="12">
    <location>
        <begin position="1"/>
        <end position="20"/>
    </location>
</feature>
<dbReference type="SUPFAM" id="SSF48371">
    <property type="entry name" value="ARM repeat"/>
    <property type="match status" value="1"/>
</dbReference>
<dbReference type="InterPro" id="IPR050344">
    <property type="entry name" value="Peptidase_M1_aminopeptidases"/>
</dbReference>
<evidence type="ECO:0000256" key="5">
    <source>
        <dbReference type="ARBA" id="ARBA00015611"/>
    </source>
</evidence>
<feature type="domain" description="Aminopeptidase N-like N-terminal" evidence="14">
    <location>
        <begin position="31"/>
        <end position="193"/>
    </location>
</feature>
<comment type="catalytic activity">
    <reaction evidence="1">
        <text>Release of an N-terminal amino acid, Xaa-|-Yaa- from a peptide, amide or arylamide. Xaa is preferably Ala, but may be most amino acids including Pro (slow action). When a terminal hydrophobic residue is followed by a prolyl residue, the two may be released as an intact Xaa-Pro dipeptide.</text>
        <dbReference type="EC" id="3.4.11.2"/>
    </reaction>
</comment>
<keyword evidence="8" id="KW-0479">Metal-binding</keyword>
<evidence type="ECO:0000313" key="16">
    <source>
        <dbReference type="Proteomes" id="UP001317191"/>
    </source>
</evidence>
<organism evidence="15 16">
    <name type="scientific">Flavobacterium luminosum</name>
    <dbReference type="NCBI Taxonomy" id="2949086"/>
    <lineage>
        <taxon>Bacteria</taxon>
        <taxon>Pseudomonadati</taxon>
        <taxon>Bacteroidota</taxon>
        <taxon>Flavobacteriia</taxon>
        <taxon>Flavobacteriales</taxon>
        <taxon>Flavobacteriaceae</taxon>
        <taxon>Flavobacterium</taxon>
    </lineage>
</organism>
<dbReference type="EMBL" id="JAMLJM010000002">
    <property type="protein sequence ID" value="MCL9808710.1"/>
    <property type="molecule type" value="Genomic_DNA"/>
</dbReference>
<dbReference type="InterPro" id="IPR016024">
    <property type="entry name" value="ARM-type_fold"/>
</dbReference>
<dbReference type="InterPro" id="IPR014782">
    <property type="entry name" value="Peptidase_M1_dom"/>
</dbReference>
<dbReference type="PANTHER" id="PTHR11533">
    <property type="entry name" value="PROTEASE M1 ZINC METALLOPROTEASE"/>
    <property type="match status" value="1"/>
</dbReference>
<evidence type="ECO:0000256" key="1">
    <source>
        <dbReference type="ARBA" id="ARBA00000098"/>
    </source>
</evidence>
<dbReference type="SUPFAM" id="SSF55486">
    <property type="entry name" value="Metalloproteases ('zincins'), catalytic domain"/>
    <property type="match status" value="1"/>
</dbReference>
<dbReference type="RefSeq" id="WP_250592017.1">
    <property type="nucleotide sequence ID" value="NZ_JAMLJM010000002.1"/>
</dbReference>
<keyword evidence="16" id="KW-1185">Reference proteome</keyword>
<evidence type="ECO:0000256" key="9">
    <source>
        <dbReference type="ARBA" id="ARBA00022801"/>
    </source>
</evidence>
<keyword evidence="12" id="KW-0732">Signal</keyword>
<keyword evidence="6" id="KW-0031">Aminopeptidase</keyword>
<dbReference type="SUPFAM" id="SSF63737">
    <property type="entry name" value="Leukotriene A4 hydrolase N-terminal domain"/>
    <property type="match status" value="1"/>
</dbReference>
<keyword evidence="7" id="KW-0645">Protease</keyword>
<dbReference type="InterPro" id="IPR001930">
    <property type="entry name" value="Peptidase_M1"/>
</dbReference>
<keyword evidence="9" id="KW-0378">Hydrolase</keyword>
<evidence type="ECO:0000256" key="4">
    <source>
        <dbReference type="ARBA" id="ARBA00012564"/>
    </source>
</evidence>
<evidence type="ECO:0000256" key="6">
    <source>
        <dbReference type="ARBA" id="ARBA00022438"/>
    </source>
</evidence>
<dbReference type="Pfam" id="PF01433">
    <property type="entry name" value="Peptidase_M1"/>
    <property type="match status" value="1"/>
</dbReference>
<comment type="caution">
    <text evidence="15">The sequence shown here is derived from an EMBL/GenBank/DDBJ whole genome shotgun (WGS) entry which is preliminary data.</text>
</comment>
<sequence>MIRYLLLLFSIASFGQQLTAVDFTSMEGEIALNPTSKSVSGTIKYHFKVKSPIDTIKIDAKNMQFSVVKINGKEVPYTNSGKTLGLYQGYKIGKNNIEISYTATPKQALYFVGWEAALGAEQIWTQGQGRYTSHWLPSFDDVNEKVIFNLAIGFNEAYQVISNGVLQKTTVSPTDKQHKIWHFRMHQPMSSYLVMLAVGKFDKYTQHSNTNIPIELYLKPSDASKFPSTYKYSKEMFDFLEKETGIKYPWKIYKQVPVHDFLYAGMENTSATIFSQDFVVDEIGYNDLNYVNVNAHELAHHWFGDLITAKSGQHHWLQEGFATYYALLAEKELFGDDYFYFELLQYAQEIKRASRYDTIPILNEKASSLTFYKKGAWALHFLREGIGEEKFRKAVKAYLKKYRYKNVETDDFLQEVKKVASFDTEQFKEQWLKSSSFDQEMVVALLGKNKNIAQLFALQQMESQSFEDKKAVFENVLKSDAYYPLKQEVLEQLIDVPFEAKQNLLQAALQSNEVLVRQSLAETIKKIPAEFKAQFESLLDDKSYRTREMVLQKLWSQFPEERTRYLALSENWEGNNDKNLRITWLTLALATKEYAQEDKKVFYQELIDYASVFYDATVRQNALEVLVKINPSEDRVLRSLVNATTHHKWQFVKFAKESIRKLLKKEEFRKQVQELLPSFSVKEQQFLQNELK</sequence>
<dbReference type="PRINTS" id="PR00756">
    <property type="entry name" value="ALADIPTASE"/>
</dbReference>
<evidence type="ECO:0000256" key="11">
    <source>
        <dbReference type="ARBA" id="ARBA00023049"/>
    </source>
</evidence>
<reference evidence="15 16" key="1">
    <citation type="submission" date="2022-05" db="EMBL/GenBank/DDBJ databases">
        <title>Flavobacterium sp., isolated from activated sludge.</title>
        <authorList>
            <person name="Ran Q."/>
        </authorList>
    </citation>
    <scope>NUCLEOTIDE SEQUENCE [LARGE SCALE GENOMIC DNA]</scope>
    <source>
        <strain evidence="15 16">HXWNR70</strain>
    </source>
</reference>
<gene>
    <name evidence="15" type="ORF">NAT50_04990</name>
</gene>
<accession>A0ABT0TMZ2</accession>
<feature type="domain" description="Peptidase M1 membrane alanine aminopeptidase" evidence="13">
    <location>
        <begin position="232"/>
        <end position="431"/>
    </location>
</feature>
<evidence type="ECO:0000259" key="13">
    <source>
        <dbReference type="Pfam" id="PF01433"/>
    </source>
</evidence>
<evidence type="ECO:0000256" key="12">
    <source>
        <dbReference type="SAM" id="SignalP"/>
    </source>
</evidence>
<feature type="chain" id="PRO_5045408714" description="Aminopeptidase N" evidence="12">
    <location>
        <begin position="21"/>
        <end position="692"/>
    </location>
</feature>
<evidence type="ECO:0000259" key="14">
    <source>
        <dbReference type="Pfam" id="PF17900"/>
    </source>
</evidence>
<keyword evidence="11" id="KW-0482">Metalloprotease</keyword>
<protein>
    <recommendedName>
        <fullName evidence="5">Aminopeptidase N</fullName>
        <ecNumber evidence="4">3.4.11.2</ecNumber>
    </recommendedName>
</protein>
<dbReference type="PANTHER" id="PTHR11533:SF174">
    <property type="entry name" value="PUROMYCIN-SENSITIVE AMINOPEPTIDASE-RELATED"/>
    <property type="match status" value="1"/>
</dbReference>
<evidence type="ECO:0000256" key="7">
    <source>
        <dbReference type="ARBA" id="ARBA00022670"/>
    </source>
</evidence>
<evidence type="ECO:0000256" key="2">
    <source>
        <dbReference type="ARBA" id="ARBA00001947"/>
    </source>
</evidence>
<keyword evidence="10" id="KW-0862">Zinc</keyword>
<dbReference type="InterPro" id="IPR027268">
    <property type="entry name" value="Peptidase_M4/M1_CTD_sf"/>
</dbReference>